<dbReference type="GO" id="GO:0016651">
    <property type="term" value="F:oxidoreductase activity, acting on NAD(P)H"/>
    <property type="evidence" value="ECO:0007669"/>
    <property type="project" value="InterPro"/>
</dbReference>
<dbReference type="PANTHER" id="PTHR10849">
    <property type="entry name" value="NADH DEHYDROGENASE UBIQUINONE IRON-SULFUR PROTEIN 8, MITOCHONDRIAL"/>
    <property type="match status" value="1"/>
</dbReference>
<dbReference type="GO" id="GO:0051539">
    <property type="term" value="F:4 iron, 4 sulfur cluster binding"/>
    <property type="evidence" value="ECO:0007669"/>
    <property type="project" value="UniProtKB-KW"/>
</dbReference>
<name>T0Z5T6_9ZZZZ</name>
<reference evidence="6" key="1">
    <citation type="submission" date="2013-08" db="EMBL/GenBank/DDBJ databases">
        <authorList>
            <person name="Mendez C."/>
            <person name="Richter M."/>
            <person name="Ferrer M."/>
            <person name="Sanchez J."/>
        </authorList>
    </citation>
    <scope>NUCLEOTIDE SEQUENCE</scope>
</reference>
<accession>T0Z5T6</accession>
<dbReference type="EMBL" id="AUZZ01007160">
    <property type="protein sequence ID" value="EQD43401.1"/>
    <property type="molecule type" value="Genomic_DNA"/>
</dbReference>
<evidence type="ECO:0000256" key="4">
    <source>
        <dbReference type="ARBA" id="ARBA00023014"/>
    </source>
</evidence>
<dbReference type="InterPro" id="IPR017900">
    <property type="entry name" value="4Fe4S_Fe_S_CS"/>
</dbReference>
<comment type="caution">
    <text evidence="6">The sequence shown here is derived from an EMBL/GenBank/DDBJ whole genome shotgun (WGS) entry which is preliminary data.</text>
</comment>
<feature type="domain" description="4Fe-4S ferredoxin-type" evidence="5">
    <location>
        <begin position="73"/>
        <end position="102"/>
    </location>
</feature>
<dbReference type="SUPFAM" id="SSF54862">
    <property type="entry name" value="4Fe-4S ferredoxins"/>
    <property type="match status" value="1"/>
</dbReference>
<keyword evidence="2" id="KW-0479">Metal-binding</keyword>
<keyword evidence="1" id="KW-0004">4Fe-4S</keyword>
<evidence type="ECO:0000259" key="5">
    <source>
        <dbReference type="PROSITE" id="PS51379"/>
    </source>
</evidence>
<dbReference type="PROSITE" id="PS51379">
    <property type="entry name" value="4FE4S_FER_2"/>
    <property type="match status" value="2"/>
</dbReference>
<gene>
    <name evidence="6" type="ORF">B2A_09915</name>
</gene>
<evidence type="ECO:0000256" key="1">
    <source>
        <dbReference type="ARBA" id="ARBA00022485"/>
    </source>
</evidence>
<evidence type="ECO:0000256" key="3">
    <source>
        <dbReference type="ARBA" id="ARBA00023004"/>
    </source>
</evidence>
<evidence type="ECO:0000313" key="6">
    <source>
        <dbReference type="EMBL" id="EQD43401.1"/>
    </source>
</evidence>
<feature type="domain" description="4Fe-4S ferredoxin-type" evidence="5">
    <location>
        <begin position="36"/>
        <end position="65"/>
    </location>
</feature>
<reference evidence="6" key="2">
    <citation type="journal article" date="2014" name="ISME J.">
        <title>Microbial stratification in low pH oxic and suboxic macroscopic growths along an acid mine drainage.</title>
        <authorList>
            <person name="Mendez-Garcia C."/>
            <person name="Mesa V."/>
            <person name="Sprenger R.R."/>
            <person name="Richter M."/>
            <person name="Diez M.S."/>
            <person name="Solano J."/>
            <person name="Bargiela R."/>
            <person name="Golyshina O.V."/>
            <person name="Manteca A."/>
            <person name="Ramos J.L."/>
            <person name="Gallego J.R."/>
            <person name="Llorente I."/>
            <person name="Martins Dos Santos V.A."/>
            <person name="Jensen O.N."/>
            <person name="Pelaez A.I."/>
            <person name="Sanchez J."/>
            <person name="Ferrer M."/>
        </authorList>
    </citation>
    <scope>NUCLEOTIDE SEQUENCE</scope>
</reference>
<evidence type="ECO:0000256" key="2">
    <source>
        <dbReference type="ARBA" id="ARBA00022723"/>
    </source>
</evidence>
<proteinExistence type="predicted"/>
<dbReference type="PROSITE" id="PS00198">
    <property type="entry name" value="4FE4S_FER_1"/>
    <property type="match status" value="1"/>
</dbReference>
<dbReference type="GO" id="GO:0046872">
    <property type="term" value="F:metal ion binding"/>
    <property type="evidence" value="ECO:0007669"/>
    <property type="project" value="UniProtKB-KW"/>
</dbReference>
<protein>
    <submittedName>
        <fullName evidence="6">NADH-quinone oxidoreductase, chain I</fullName>
    </submittedName>
</protein>
<keyword evidence="3" id="KW-0408">Iron</keyword>
<keyword evidence="4" id="KW-0411">Iron-sulfur</keyword>
<dbReference type="Pfam" id="PF12838">
    <property type="entry name" value="Fer4_7"/>
    <property type="match status" value="1"/>
</dbReference>
<dbReference type="AlphaFoldDB" id="T0Z5T6"/>
<dbReference type="InterPro" id="IPR010226">
    <property type="entry name" value="NADH_quinone_OxRdtase_chainI"/>
</dbReference>
<sequence>MVLVKSVERALKALTKGPSTLQYPEDRESIADNYKGIHKLDMKTCISCGACARICPNQTITMVDVETDKGTKKMPEVNLERCLFCDLCEEVCPTKCLILTKDYSFEGYDRREYVLRPEDLK</sequence>
<organism evidence="6">
    <name type="scientific">mine drainage metagenome</name>
    <dbReference type="NCBI Taxonomy" id="410659"/>
    <lineage>
        <taxon>unclassified sequences</taxon>
        <taxon>metagenomes</taxon>
        <taxon>ecological metagenomes</taxon>
    </lineage>
</organism>
<dbReference type="GO" id="GO:0016020">
    <property type="term" value="C:membrane"/>
    <property type="evidence" value="ECO:0007669"/>
    <property type="project" value="InterPro"/>
</dbReference>
<dbReference type="Gene3D" id="3.30.70.3270">
    <property type="match status" value="1"/>
</dbReference>
<dbReference type="InterPro" id="IPR017896">
    <property type="entry name" value="4Fe4S_Fe-S-bd"/>
</dbReference>